<dbReference type="OrthoDB" id="9770965at2"/>
<gene>
    <name evidence="1" type="ORF">ETD96_21800</name>
</gene>
<dbReference type="Proteomes" id="UP000305238">
    <property type="component" value="Unassembled WGS sequence"/>
</dbReference>
<proteinExistence type="predicted"/>
<comment type="caution">
    <text evidence="1">The sequence shown here is derived from an EMBL/GenBank/DDBJ whole genome shotgun (WGS) entry which is preliminary data.</text>
</comment>
<keyword evidence="2" id="KW-1185">Reference proteome</keyword>
<sequence>MTDNVVRAEEVVEYLRQRLSAEGLSATFEFPLYEHPCGVDVEFPAGGGPHLEISAAFAEVRVLDPVDFGLSLTDLGDYVVMLARGVPPKDALKVLQGKDRRARWWRRR</sequence>
<reference evidence="1 2" key="1">
    <citation type="submission" date="2019-05" db="EMBL/GenBank/DDBJ databases">
        <title>Draft genome sequence of Actinomadura geliboluensis A8036.</title>
        <authorList>
            <person name="Saricaoglu S."/>
            <person name="Isik K."/>
        </authorList>
    </citation>
    <scope>NUCLEOTIDE SEQUENCE [LARGE SCALE GENOMIC DNA]</scope>
    <source>
        <strain evidence="1 2">A8036</strain>
    </source>
</reference>
<protein>
    <submittedName>
        <fullName evidence="1">Uncharacterized protein</fullName>
    </submittedName>
</protein>
<dbReference type="RefSeq" id="WP_138638324.1">
    <property type="nucleotide sequence ID" value="NZ_JASWDG010000064.1"/>
</dbReference>
<organism evidence="1 2">
    <name type="scientific">Actinomadura geliboluensis</name>
    <dbReference type="NCBI Taxonomy" id="882440"/>
    <lineage>
        <taxon>Bacteria</taxon>
        <taxon>Bacillati</taxon>
        <taxon>Actinomycetota</taxon>
        <taxon>Actinomycetes</taxon>
        <taxon>Streptosporangiales</taxon>
        <taxon>Thermomonosporaceae</taxon>
        <taxon>Actinomadura</taxon>
    </lineage>
</organism>
<dbReference type="EMBL" id="VCKZ01000161">
    <property type="protein sequence ID" value="TMR36023.1"/>
    <property type="molecule type" value="Genomic_DNA"/>
</dbReference>
<evidence type="ECO:0000313" key="1">
    <source>
        <dbReference type="EMBL" id="TMR36023.1"/>
    </source>
</evidence>
<dbReference type="AlphaFoldDB" id="A0A5S4GSX6"/>
<evidence type="ECO:0000313" key="2">
    <source>
        <dbReference type="Proteomes" id="UP000305238"/>
    </source>
</evidence>
<name>A0A5S4GSX6_9ACTN</name>
<accession>A0A5S4GSX6</accession>